<dbReference type="PROSITE" id="PS51186">
    <property type="entry name" value="GNAT"/>
    <property type="match status" value="1"/>
</dbReference>
<dbReference type="Pfam" id="PF13302">
    <property type="entry name" value="Acetyltransf_3"/>
    <property type="match status" value="1"/>
</dbReference>
<dbReference type="InterPro" id="IPR051531">
    <property type="entry name" value="N-acetyltransferase"/>
</dbReference>
<proteinExistence type="predicted"/>
<dbReference type="InterPro" id="IPR000182">
    <property type="entry name" value="GNAT_dom"/>
</dbReference>
<dbReference type="EMBL" id="CP095071">
    <property type="protein sequence ID" value="UOQ84908.1"/>
    <property type="molecule type" value="Genomic_DNA"/>
</dbReference>
<keyword evidence="3" id="KW-1185">Reference proteome</keyword>
<evidence type="ECO:0000313" key="3">
    <source>
        <dbReference type="Proteomes" id="UP000831537"/>
    </source>
</evidence>
<protein>
    <submittedName>
        <fullName evidence="2">GNAT family N-acetyltransferase</fullName>
    </submittedName>
</protein>
<feature type="domain" description="N-acetyltransferase" evidence="1">
    <location>
        <begin position="18"/>
        <end position="184"/>
    </location>
</feature>
<evidence type="ECO:0000313" key="2">
    <source>
        <dbReference type="EMBL" id="UOQ84908.1"/>
    </source>
</evidence>
<evidence type="ECO:0000259" key="1">
    <source>
        <dbReference type="PROSITE" id="PS51186"/>
    </source>
</evidence>
<dbReference type="RefSeq" id="WP_244743394.1">
    <property type="nucleotide sequence ID" value="NZ_CP095071.1"/>
</dbReference>
<dbReference type="PANTHER" id="PTHR43792">
    <property type="entry name" value="GNAT FAMILY, PUTATIVE (AFU_ORTHOLOGUE AFUA_3G00765)-RELATED-RELATED"/>
    <property type="match status" value="1"/>
</dbReference>
<gene>
    <name evidence="2" type="ORF">MUN87_20020</name>
</gene>
<dbReference type="Proteomes" id="UP000831537">
    <property type="component" value="Chromosome"/>
</dbReference>
<dbReference type="Gene3D" id="3.40.630.30">
    <property type="match status" value="1"/>
</dbReference>
<dbReference type="InterPro" id="IPR016181">
    <property type="entry name" value="Acyl_CoA_acyltransferase"/>
</dbReference>
<reference evidence="2 3" key="1">
    <citation type="submission" date="2022-04" db="EMBL/GenBank/DDBJ databases">
        <title>Gracilibacillus sp. isolated from saltern.</title>
        <authorList>
            <person name="Won M."/>
            <person name="Lee C.-M."/>
            <person name="Woen H.-Y."/>
            <person name="Kwon S.-W."/>
        </authorList>
    </citation>
    <scope>NUCLEOTIDE SEQUENCE [LARGE SCALE GENOMIC DNA]</scope>
    <source>
        <strain evidence="2 3">SSPM10-3</strain>
    </source>
</reference>
<name>A0ABY4GKM2_9BACI</name>
<dbReference type="CDD" id="cd04301">
    <property type="entry name" value="NAT_SF"/>
    <property type="match status" value="1"/>
</dbReference>
<accession>A0ABY4GKM2</accession>
<organism evidence="2 3">
    <name type="scientific">Gracilibacillus salinarum</name>
    <dbReference type="NCBI Taxonomy" id="2932255"/>
    <lineage>
        <taxon>Bacteria</taxon>
        <taxon>Bacillati</taxon>
        <taxon>Bacillota</taxon>
        <taxon>Bacilli</taxon>
        <taxon>Bacillales</taxon>
        <taxon>Bacillaceae</taxon>
        <taxon>Gracilibacillus</taxon>
    </lineage>
</organism>
<sequence length="191" mass="22116">MKIADIYGNLPLLETNRLRLRKVKRTDIEAIYHYASQDKVSRYVTWNSHESLHETTAFVQFILEQYEKGNIAPWGIEYKATGEFIGTVDFVTWDPAQFTAEIGYVITPEYWGKGIVTEAVRELVRFGFSAMKLERIQARCLEENIASARVMEKSGMTCEGNLRHAIYKNGKHSNLKIYSILREEWNQSQKA</sequence>
<dbReference type="SUPFAM" id="SSF55729">
    <property type="entry name" value="Acyl-CoA N-acyltransferases (Nat)"/>
    <property type="match status" value="1"/>
</dbReference>
<dbReference type="PANTHER" id="PTHR43792:SF9">
    <property type="entry name" value="RIBOSOMAL-PROTEIN-ALANINE ACETYLTRANSFERASE"/>
    <property type="match status" value="1"/>
</dbReference>